<sequence length="269" mass="31480">MAKEAFNRKWSIFYRPLEKELKKILVKCFAWSVALYGAETWILRQSEEKRLEAFEMWIWRRMERVKWTDRIRNEAVLEREDEVNEIRKSILSRLRKSHNSGRLHNVLLFDDARNCRGYIRVAENSDSVNFRNAFSTLRINTEACNSKIIYRYVVMTLNPRLYSRILTSFSCFPCSTDFCAKDSAVRMMNLTLSSELEYLEGHEIERLSSLRSEFADTLVGLCKEKHISVTSAKYIEYLESSSLQLKDAIGVIDSLLQKQVPEPVGEAVH</sequence>
<comment type="caution">
    <text evidence="1">The sequence shown here is derived from an EMBL/GenBank/DDBJ whole genome shotgun (WGS) entry which is preliminary data.</text>
</comment>
<protein>
    <submittedName>
        <fullName evidence="1">Uncharacterized protein</fullName>
    </submittedName>
</protein>
<gene>
    <name evidence="1" type="ORF">ANN_18299</name>
</gene>
<name>A0ABQ8SNV5_PERAM</name>
<organism evidence="1 2">
    <name type="scientific">Periplaneta americana</name>
    <name type="common">American cockroach</name>
    <name type="synonym">Blatta americana</name>
    <dbReference type="NCBI Taxonomy" id="6978"/>
    <lineage>
        <taxon>Eukaryota</taxon>
        <taxon>Metazoa</taxon>
        <taxon>Ecdysozoa</taxon>
        <taxon>Arthropoda</taxon>
        <taxon>Hexapoda</taxon>
        <taxon>Insecta</taxon>
        <taxon>Pterygota</taxon>
        <taxon>Neoptera</taxon>
        <taxon>Polyneoptera</taxon>
        <taxon>Dictyoptera</taxon>
        <taxon>Blattodea</taxon>
        <taxon>Blattoidea</taxon>
        <taxon>Blattidae</taxon>
        <taxon>Blattinae</taxon>
        <taxon>Periplaneta</taxon>
    </lineage>
</organism>
<dbReference type="Proteomes" id="UP001148838">
    <property type="component" value="Unassembled WGS sequence"/>
</dbReference>
<evidence type="ECO:0000313" key="2">
    <source>
        <dbReference type="Proteomes" id="UP001148838"/>
    </source>
</evidence>
<proteinExistence type="predicted"/>
<dbReference type="EMBL" id="JAJSOF020000023">
    <property type="protein sequence ID" value="KAJ4435683.1"/>
    <property type="molecule type" value="Genomic_DNA"/>
</dbReference>
<keyword evidence="2" id="KW-1185">Reference proteome</keyword>
<accession>A0ABQ8SNV5</accession>
<reference evidence="1 2" key="1">
    <citation type="journal article" date="2022" name="Allergy">
        <title>Genome assembly and annotation of Periplaneta americana reveal a comprehensive cockroach allergen profile.</title>
        <authorList>
            <person name="Wang L."/>
            <person name="Xiong Q."/>
            <person name="Saelim N."/>
            <person name="Wang L."/>
            <person name="Nong W."/>
            <person name="Wan A.T."/>
            <person name="Shi M."/>
            <person name="Liu X."/>
            <person name="Cao Q."/>
            <person name="Hui J.H.L."/>
            <person name="Sookrung N."/>
            <person name="Leung T.F."/>
            <person name="Tungtrongchitr A."/>
            <person name="Tsui S.K.W."/>
        </authorList>
    </citation>
    <scope>NUCLEOTIDE SEQUENCE [LARGE SCALE GENOMIC DNA]</scope>
    <source>
        <strain evidence="1">PWHHKU_190912</strain>
    </source>
</reference>
<evidence type="ECO:0000313" key="1">
    <source>
        <dbReference type="EMBL" id="KAJ4435683.1"/>
    </source>
</evidence>